<protein>
    <submittedName>
        <fullName evidence="9">T-box brain transcription factor 1</fullName>
    </submittedName>
</protein>
<dbReference type="InterPro" id="IPR008967">
    <property type="entry name" value="p53-like_TF_DNA-bd_sf"/>
</dbReference>
<feature type="domain" description="T-box" evidence="8">
    <location>
        <begin position="201"/>
        <end position="386"/>
    </location>
</feature>
<evidence type="ECO:0000256" key="4">
    <source>
        <dbReference type="ARBA" id="ARBA00023163"/>
    </source>
</evidence>
<evidence type="ECO:0000256" key="5">
    <source>
        <dbReference type="ARBA" id="ARBA00023242"/>
    </source>
</evidence>
<name>A0A8D2L9U7_VARKO</name>
<dbReference type="Ensembl" id="ENSVKKT00000019010.1">
    <property type="protein sequence ID" value="ENSVKKP00000018547.1"/>
    <property type="gene ID" value="ENSVKKG00000012631.1"/>
</dbReference>
<organism evidence="9 10">
    <name type="scientific">Varanus komodoensis</name>
    <name type="common">Komodo dragon</name>
    <dbReference type="NCBI Taxonomy" id="61221"/>
    <lineage>
        <taxon>Eukaryota</taxon>
        <taxon>Metazoa</taxon>
        <taxon>Chordata</taxon>
        <taxon>Craniata</taxon>
        <taxon>Vertebrata</taxon>
        <taxon>Euteleostomi</taxon>
        <taxon>Lepidosauria</taxon>
        <taxon>Squamata</taxon>
        <taxon>Bifurcata</taxon>
        <taxon>Unidentata</taxon>
        <taxon>Episquamata</taxon>
        <taxon>Toxicofera</taxon>
        <taxon>Anguimorpha</taxon>
        <taxon>Paleoanguimorpha</taxon>
        <taxon>Varanoidea</taxon>
        <taxon>Varanidae</taxon>
        <taxon>Varanus</taxon>
    </lineage>
</organism>
<evidence type="ECO:0000256" key="3">
    <source>
        <dbReference type="ARBA" id="ARBA00023125"/>
    </source>
</evidence>
<evidence type="ECO:0000313" key="10">
    <source>
        <dbReference type="Proteomes" id="UP000694545"/>
    </source>
</evidence>
<dbReference type="PANTHER" id="PTHR11267:SF88">
    <property type="entry name" value="T-BOX BRAIN PROTEIN 1"/>
    <property type="match status" value="1"/>
</dbReference>
<dbReference type="SUPFAM" id="SSF49417">
    <property type="entry name" value="p53-like transcription factors"/>
    <property type="match status" value="1"/>
</dbReference>
<feature type="compositionally biased region" description="Basic residues" evidence="7">
    <location>
        <begin position="441"/>
        <end position="451"/>
    </location>
</feature>
<dbReference type="PANTHER" id="PTHR11267">
    <property type="entry name" value="T-BOX PROTEIN-RELATED"/>
    <property type="match status" value="1"/>
</dbReference>
<evidence type="ECO:0000313" key="9">
    <source>
        <dbReference type="Ensembl" id="ENSVKKP00000018547.1"/>
    </source>
</evidence>
<dbReference type="GO" id="GO:0000981">
    <property type="term" value="F:DNA-binding transcription factor activity, RNA polymerase II-specific"/>
    <property type="evidence" value="ECO:0007669"/>
    <property type="project" value="TreeGrafter"/>
</dbReference>
<keyword evidence="5 6" id="KW-0539">Nucleus</keyword>
<dbReference type="GO" id="GO:0005634">
    <property type="term" value="C:nucleus"/>
    <property type="evidence" value="ECO:0007669"/>
    <property type="project" value="UniProtKB-SubCell"/>
</dbReference>
<dbReference type="InterPro" id="IPR036960">
    <property type="entry name" value="T-box_sf"/>
</dbReference>
<dbReference type="InterPro" id="IPR001699">
    <property type="entry name" value="TF_T-box"/>
</dbReference>
<keyword evidence="10" id="KW-1185">Reference proteome</keyword>
<dbReference type="InterPro" id="IPR018186">
    <property type="entry name" value="TF_T-box_CS"/>
</dbReference>
<dbReference type="InterPro" id="IPR046360">
    <property type="entry name" value="T-box_DNA-bd"/>
</dbReference>
<dbReference type="GO" id="GO:0000785">
    <property type="term" value="C:chromatin"/>
    <property type="evidence" value="ECO:0007669"/>
    <property type="project" value="TreeGrafter"/>
</dbReference>
<feature type="region of interest" description="Disordered" evidence="7">
    <location>
        <begin position="441"/>
        <end position="494"/>
    </location>
</feature>
<dbReference type="FunFam" id="2.60.40.820:FF:000004">
    <property type="entry name" value="T-box, brain 1"/>
    <property type="match status" value="1"/>
</dbReference>
<feature type="compositionally biased region" description="Basic and acidic residues" evidence="7">
    <location>
        <begin position="628"/>
        <end position="637"/>
    </location>
</feature>
<feature type="region of interest" description="Disordered" evidence="7">
    <location>
        <begin position="17"/>
        <end position="85"/>
    </location>
</feature>
<proteinExistence type="predicted"/>
<feature type="compositionally biased region" description="Pro residues" evidence="7">
    <location>
        <begin position="615"/>
        <end position="624"/>
    </location>
</feature>
<dbReference type="Pfam" id="PF16176">
    <property type="entry name" value="T-box_assoc"/>
    <property type="match status" value="1"/>
</dbReference>
<feature type="compositionally biased region" description="Gly residues" evidence="7">
    <location>
        <begin position="452"/>
        <end position="466"/>
    </location>
</feature>
<evidence type="ECO:0000259" key="8">
    <source>
        <dbReference type="PROSITE" id="PS50252"/>
    </source>
</evidence>
<feature type="compositionally biased region" description="Polar residues" evidence="7">
    <location>
        <begin position="638"/>
        <end position="656"/>
    </location>
</feature>
<dbReference type="GO" id="GO:0021902">
    <property type="term" value="P:commitment of neuronal cell to specific neuron type in forebrain"/>
    <property type="evidence" value="ECO:0007669"/>
    <property type="project" value="TreeGrafter"/>
</dbReference>
<feature type="compositionally biased region" description="Gly residues" evidence="7">
    <location>
        <begin position="22"/>
        <end position="31"/>
    </location>
</feature>
<feature type="region of interest" description="Disordered" evidence="7">
    <location>
        <begin position="580"/>
        <end position="689"/>
    </location>
</feature>
<evidence type="ECO:0000256" key="6">
    <source>
        <dbReference type="PROSITE-ProRule" id="PRU00201"/>
    </source>
</evidence>
<dbReference type="PRINTS" id="PR00937">
    <property type="entry name" value="TBOX"/>
</dbReference>
<dbReference type="Gene3D" id="2.60.40.820">
    <property type="entry name" value="Transcription factor, T-box"/>
    <property type="match status" value="1"/>
</dbReference>
<keyword evidence="2" id="KW-0805">Transcription regulation</keyword>
<dbReference type="Proteomes" id="UP000694545">
    <property type="component" value="Unplaced"/>
</dbReference>
<dbReference type="Pfam" id="PF00907">
    <property type="entry name" value="T-box"/>
    <property type="match status" value="1"/>
</dbReference>
<accession>A0A8D2L9U7</accession>
<dbReference type="OMA" id="NRALGYY"/>
<dbReference type="GO" id="GO:0010975">
    <property type="term" value="P:regulation of neuron projection development"/>
    <property type="evidence" value="ECO:0007669"/>
    <property type="project" value="TreeGrafter"/>
</dbReference>
<sequence>MQLEHCLSPPSMMLSKKFLHVSGGGGGGGGTYPPATGGSELALHDADNLERSSPLKKLARGGMTNQAEADNFPDSKDPPGDQQRAKLSPVVLDGAAAAAAAADRYLLSSPAAATASMFPYPGQHNHAAAFSIASPGRYMAHHPVIANGAYNSLLSNSAPQGYPAAGYPYPQQYGHSYQGSPFYQFPSAQAGLVPGKAQVYLCNRPLWLKFHRHQTEMIITKQGRRMFPFLSFNISGLDPTAHYNIFVDVILADPNHWRFQGGKWVPCGKADTNVQGNRVYMHPDSPNTGAHWMRQEISFGKLKLTNNKGASNNNGQMVVLQSLHKYQPRLHVVEVNEDGTEDTSQPGRVQTFTFPETQFIAVTAYQNTDITQLKIDHNPFAKGFRDNYDTIYTGCDMDRLTPSPNDSPRSQIVPGARYAMAAAAAGSFLQDQFVSNYAKSRGFHHHHHHHPGAGGGAGVGPGGPGPERGVPHPNGLLSPQQAEEPGAPSPQRWFVTPANNRLDFAAAAAASAYDPAGDLAGNAATLLSYAAAGVKALPLQAAGCTARPLGYYPDPSGWGARSPPQYCAKSLSCWPNGGGGGGGGARAGGHPYLPAGAGGSEEPDGLAPPERSPLVAPPPPPAAGQPPEDSKPPKDLSESTWIETPSSIKSIDSTDSGIYEQAKRRRLSPAGTPASESSSPLKSEPALAPRDCDKTCAKDIGYYGFYSHS</sequence>
<keyword evidence="3 6" id="KW-0238">DNA-binding</keyword>
<dbReference type="SMART" id="SM00425">
    <property type="entry name" value="TBOX"/>
    <property type="match status" value="1"/>
</dbReference>
<dbReference type="GO" id="GO:0045893">
    <property type="term" value="P:positive regulation of DNA-templated transcription"/>
    <property type="evidence" value="ECO:0007669"/>
    <property type="project" value="InterPro"/>
</dbReference>
<evidence type="ECO:0000256" key="2">
    <source>
        <dbReference type="ARBA" id="ARBA00023015"/>
    </source>
</evidence>
<dbReference type="CDD" id="cd20204">
    <property type="entry name" value="T-box_TBR1"/>
    <property type="match status" value="1"/>
</dbReference>
<reference evidence="9" key="2">
    <citation type="submission" date="2025-09" db="UniProtKB">
        <authorList>
            <consortium name="Ensembl"/>
        </authorList>
    </citation>
    <scope>IDENTIFICATION</scope>
</reference>
<dbReference type="PROSITE" id="PS50252">
    <property type="entry name" value="TBOX_3"/>
    <property type="match status" value="1"/>
</dbReference>
<dbReference type="InterPro" id="IPR032385">
    <property type="entry name" value="T-box_assoc"/>
</dbReference>
<reference evidence="9" key="1">
    <citation type="submission" date="2025-08" db="UniProtKB">
        <authorList>
            <consortium name="Ensembl"/>
        </authorList>
    </citation>
    <scope>IDENTIFICATION</scope>
</reference>
<evidence type="ECO:0000256" key="1">
    <source>
        <dbReference type="ARBA" id="ARBA00004123"/>
    </source>
</evidence>
<comment type="subcellular location">
    <subcellularLocation>
        <location evidence="1 6">Nucleus</location>
    </subcellularLocation>
</comment>
<comment type="caution">
    <text evidence="6">Lacks conserved residue(s) required for the propagation of feature annotation.</text>
</comment>
<dbReference type="GO" id="GO:0001708">
    <property type="term" value="P:cell fate specification"/>
    <property type="evidence" value="ECO:0007669"/>
    <property type="project" value="TreeGrafter"/>
</dbReference>
<dbReference type="PROSITE" id="PS01264">
    <property type="entry name" value="TBOX_2"/>
    <property type="match status" value="1"/>
</dbReference>
<keyword evidence="4" id="KW-0804">Transcription</keyword>
<dbReference type="AlphaFoldDB" id="A0A8D2L9U7"/>
<dbReference type="PROSITE" id="PS01283">
    <property type="entry name" value="TBOX_1"/>
    <property type="match status" value="1"/>
</dbReference>
<evidence type="ECO:0000256" key="7">
    <source>
        <dbReference type="SAM" id="MobiDB-lite"/>
    </source>
</evidence>
<dbReference type="GO" id="GO:0000978">
    <property type="term" value="F:RNA polymerase II cis-regulatory region sequence-specific DNA binding"/>
    <property type="evidence" value="ECO:0007669"/>
    <property type="project" value="InterPro"/>
</dbReference>